<accession>A0A4Z1EXT6</accession>
<gene>
    <name evidence="1" type="ORF">BTUL_0060g00490</name>
</gene>
<sequence>MGWMGGVVRCGVPSVPYIFCRVPFIGRKKKVNLVGGMGGELMENLKELTYQPPASSQTFDIYEV</sequence>
<protein>
    <submittedName>
        <fullName evidence="1">Uncharacterized protein</fullName>
    </submittedName>
</protein>
<organism evidence="1 2">
    <name type="scientific">Botrytis tulipae</name>
    <dbReference type="NCBI Taxonomy" id="87230"/>
    <lineage>
        <taxon>Eukaryota</taxon>
        <taxon>Fungi</taxon>
        <taxon>Dikarya</taxon>
        <taxon>Ascomycota</taxon>
        <taxon>Pezizomycotina</taxon>
        <taxon>Leotiomycetes</taxon>
        <taxon>Helotiales</taxon>
        <taxon>Sclerotiniaceae</taxon>
        <taxon>Botrytis</taxon>
    </lineage>
</organism>
<name>A0A4Z1EXT6_9HELO</name>
<dbReference type="Proteomes" id="UP000297777">
    <property type="component" value="Unassembled WGS sequence"/>
</dbReference>
<dbReference type="AlphaFoldDB" id="A0A4Z1EXT6"/>
<keyword evidence="2" id="KW-1185">Reference proteome</keyword>
<dbReference type="EMBL" id="PQXH01000060">
    <property type="protein sequence ID" value="TGO13991.1"/>
    <property type="molecule type" value="Genomic_DNA"/>
</dbReference>
<evidence type="ECO:0000313" key="2">
    <source>
        <dbReference type="Proteomes" id="UP000297777"/>
    </source>
</evidence>
<evidence type="ECO:0000313" key="1">
    <source>
        <dbReference type="EMBL" id="TGO13991.1"/>
    </source>
</evidence>
<reference evidence="1 2" key="1">
    <citation type="submission" date="2017-12" db="EMBL/GenBank/DDBJ databases">
        <title>Comparative genomics of Botrytis spp.</title>
        <authorList>
            <person name="Valero-Jimenez C.A."/>
            <person name="Tapia P."/>
            <person name="Veloso J."/>
            <person name="Silva-Moreno E."/>
            <person name="Staats M."/>
            <person name="Valdes J.H."/>
            <person name="Van Kan J.A.L."/>
        </authorList>
    </citation>
    <scope>NUCLEOTIDE SEQUENCE [LARGE SCALE GENOMIC DNA]</scope>
    <source>
        <strain evidence="1 2">Bt9001</strain>
    </source>
</reference>
<proteinExistence type="predicted"/>
<comment type="caution">
    <text evidence="1">The sequence shown here is derived from an EMBL/GenBank/DDBJ whole genome shotgun (WGS) entry which is preliminary data.</text>
</comment>